<protein>
    <submittedName>
        <fullName evidence="2">GNAT family N-acetyltransferase</fullName>
    </submittedName>
</protein>
<accession>A0ABU6DTB5</accession>
<dbReference type="InterPro" id="IPR016181">
    <property type="entry name" value="Acyl_CoA_acyltransferase"/>
</dbReference>
<dbReference type="SUPFAM" id="SSF55729">
    <property type="entry name" value="Acyl-CoA N-acyltransferases (Nat)"/>
    <property type="match status" value="1"/>
</dbReference>
<name>A0ABU6DTB5_9GAMM</name>
<dbReference type="PANTHER" id="PTHR43792">
    <property type="entry name" value="GNAT FAMILY, PUTATIVE (AFU_ORTHOLOGUE AFUA_3G00765)-RELATED-RELATED"/>
    <property type="match status" value="1"/>
</dbReference>
<dbReference type="Gene3D" id="3.40.630.30">
    <property type="match status" value="1"/>
</dbReference>
<dbReference type="PROSITE" id="PS51186">
    <property type="entry name" value="GNAT"/>
    <property type="match status" value="1"/>
</dbReference>
<evidence type="ECO:0000313" key="2">
    <source>
        <dbReference type="EMBL" id="MEB5477089.1"/>
    </source>
</evidence>
<evidence type="ECO:0000313" key="3">
    <source>
        <dbReference type="Proteomes" id="UP001339883"/>
    </source>
</evidence>
<feature type="domain" description="N-acetyltransferase" evidence="1">
    <location>
        <begin position="14"/>
        <end position="169"/>
    </location>
</feature>
<dbReference type="InterPro" id="IPR051531">
    <property type="entry name" value="N-acetyltransferase"/>
</dbReference>
<proteinExistence type="predicted"/>
<dbReference type="PANTHER" id="PTHR43792:SF1">
    <property type="entry name" value="N-ACETYLTRANSFERASE DOMAIN-CONTAINING PROTEIN"/>
    <property type="match status" value="1"/>
</dbReference>
<organism evidence="2 3">
    <name type="scientific">Acinetobacter pollinis</name>
    <dbReference type="NCBI Taxonomy" id="2605270"/>
    <lineage>
        <taxon>Bacteria</taxon>
        <taxon>Pseudomonadati</taxon>
        <taxon>Pseudomonadota</taxon>
        <taxon>Gammaproteobacteria</taxon>
        <taxon>Moraxellales</taxon>
        <taxon>Moraxellaceae</taxon>
        <taxon>Acinetobacter</taxon>
    </lineage>
</organism>
<dbReference type="Pfam" id="PF13302">
    <property type="entry name" value="Acetyltransf_3"/>
    <property type="match status" value="1"/>
</dbReference>
<reference evidence="2 3" key="1">
    <citation type="submission" date="2019-08" db="EMBL/GenBank/DDBJ databases">
        <title>Five species of Acinetobacter isolated from floral nectar and animal pollinators.</title>
        <authorList>
            <person name="Hendry T.A."/>
        </authorList>
    </citation>
    <scope>NUCLEOTIDE SEQUENCE [LARGE SCALE GENOMIC DNA]</scope>
    <source>
        <strain evidence="2 3">MD18.27</strain>
    </source>
</reference>
<sequence>MPLRNNVEVRAQRIILRVFSATDAREAFEAMTPSLSKFMSWEVPKTPADFEKVWKGWEENRKRELEIVFVIRDRKTQEFLGLVGLHRLTTAPRIGIWIKEVSHGRGYGKASVQAVIEWAAQELGIEQFSYSVAEENIASQRIAQSLGGVKNGYLVGSKYNAQIYKIMHHVPIFKEAL</sequence>
<dbReference type="RefSeq" id="WP_195771707.1">
    <property type="nucleotide sequence ID" value="NZ_VTDN01000006.1"/>
</dbReference>
<dbReference type="InterPro" id="IPR000182">
    <property type="entry name" value="GNAT_dom"/>
</dbReference>
<dbReference type="Proteomes" id="UP001339883">
    <property type="component" value="Unassembled WGS sequence"/>
</dbReference>
<evidence type="ECO:0000259" key="1">
    <source>
        <dbReference type="PROSITE" id="PS51186"/>
    </source>
</evidence>
<keyword evidence="3" id="KW-1185">Reference proteome</keyword>
<dbReference type="EMBL" id="VTDN01000006">
    <property type="protein sequence ID" value="MEB5477089.1"/>
    <property type="molecule type" value="Genomic_DNA"/>
</dbReference>
<comment type="caution">
    <text evidence="2">The sequence shown here is derived from an EMBL/GenBank/DDBJ whole genome shotgun (WGS) entry which is preliminary data.</text>
</comment>
<gene>
    <name evidence="2" type="ORF">I2F25_08560</name>
</gene>